<comment type="similarity">
    <text evidence="1">Belongs to the glycosyl hydrolase 3 family.</text>
</comment>
<dbReference type="GO" id="GO:0004553">
    <property type="term" value="F:hydrolase activity, hydrolyzing O-glycosyl compounds"/>
    <property type="evidence" value="ECO:0007669"/>
    <property type="project" value="InterPro"/>
</dbReference>
<dbReference type="RefSeq" id="WP_317997050.1">
    <property type="nucleotide sequence ID" value="NZ_AP025523.1"/>
</dbReference>
<dbReference type="InterPro" id="IPR036881">
    <property type="entry name" value="Glyco_hydro_3_C_sf"/>
</dbReference>
<dbReference type="AlphaFoldDB" id="A0AAN2C916"/>
<gene>
    <name evidence="5" type="ORF">WPS_13360</name>
</gene>
<reference evidence="5 6" key="1">
    <citation type="journal article" date="2022" name="ISME Commun">
        <title>Vulcanimicrobium alpinus gen. nov. sp. nov., the first cultivated representative of the candidate phylum 'Eremiobacterota', is a metabolically versatile aerobic anoxygenic phototroph.</title>
        <authorList>
            <person name="Yabe S."/>
            <person name="Muto K."/>
            <person name="Abe K."/>
            <person name="Yokota A."/>
            <person name="Staudigel H."/>
            <person name="Tebo B.M."/>
        </authorList>
    </citation>
    <scope>NUCLEOTIDE SEQUENCE [LARGE SCALE GENOMIC DNA]</scope>
    <source>
        <strain evidence="5 6">WC8-2</strain>
    </source>
</reference>
<accession>A0AAN2C916</accession>
<dbReference type="Gene3D" id="3.40.50.1700">
    <property type="entry name" value="Glycoside hydrolase family 3 C-terminal domain"/>
    <property type="match status" value="1"/>
</dbReference>
<dbReference type="InterPro" id="IPR001764">
    <property type="entry name" value="Glyco_hydro_3_N"/>
</dbReference>
<evidence type="ECO:0000313" key="5">
    <source>
        <dbReference type="EMBL" id="BDE06060.1"/>
    </source>
</evidence>
<proteinExistence type="inferred from homology"/>
<evidence type="ECO:0000256" key="2">
    <source>
        <dbReference type="ARBA" id="ARBA00022801"/>
    </source>
</evidence>
<dbReference type="InterPro" id="IPR036962">
    <property type="entry name" value="Glyco_hydro_3_N_sf"/>
</dbReference>
<keyword evidence="2 5" id="KW-0378">Hydrolase</keyword>
<dbReference type="EMBL" id="AP025523">
    <property type="protein sequence ID" value="BDE06060.1"/>
    <property type="molecule type" value="Genomic_DNA"/>
</dbReference>
<dbReference type="InterPro" id="IPR017853">
    <property type="entry name" value="GH"/>
</dbReference>
<name>A0AAN2C916_UNVUL</name>
<evidence type="ECO:0000256" key="3">
    <source>
        <dbReference type="ARBA" id="ARBA00023295"/>
    </source>
</evidence>
<dbReference type="NCBIfam" id="NF003740">
    <property type="entry name" value="PRK05337.1"/>
    <property type="match status" value="1"/>
</dbReference>
<dbReference type="GO" id="GO:0005975">
    <property type="term" value="P:carbohydrate metabolic process"/>
    <property type="evidence" value="ECO:0007669"/>
    <property type="project" value="InterPro"/>
</dbReference>
<dbReference type="Gene3D" id="3.20.20.300">
    <property type="entry name" value="Glycoside hydrolase, family 3, N-terminal domain"/>
    <property type="match status" value="1"/>
</dbReference>
<dbReference type="GO" id="GO:0009254">
    <property type="term" value="P:peptidoglycan turnover"/>
    <property type="evidence" value="ECO:0007669"/>
    <property type="project" value="TreeGrafter"/>
</dbReference>
<evidence type="ECO:0000313" key="6">
    <source>
        <dbReference type="Proteomes" id="UP001317532"/>
    </source>
</evidence>
<dbReference type="Pfam" id="PF00933">
    <property type="entry name" value="Glyco_hydro_3"/>
    <property type="match status" value="1"/>
</dbReference>
<dbReference type="PRINTS" id="PR00133">
    <property type="entry name" value="GLHYDRLASE3"/>
</dbReference>
<dbReference type="PANTHER" id="PTHR30480">
    <property type="entry name" value="BETA-HEXOSAMINIDASE-RELATED"/>
    <property type="match status" value="1"/>
</dbReference>
<organism evidence="5 6">
    <name type="scientific">Vulcanimicrobium alpinum</name>
    <dbReference type="NCBI Taxonomy" id="3016050"/>
    <lineage>
        <taxon>Bacteria</taxon>
        <taxon>Bacillati</taxon>
        <taxon>Vulcanimicrobiota</taxon>
        <taxon>Vulcanimicrobiia</taxon>
        <taxon>Vulcanimicrobiales</taxon>
        <taxon>Vulcanimicrobiaceae</taxon>
        <taxon>Vulcanimicrobium</taxon>
    </lineage>
</organism>
<dbReference type="Proteomes" id="UP001317532">
    <property type="component" value="Chromosome"/>
</dbReference>
<protein>
    <submittedName>
        <fullName evidence="5">Sugar hydrolase</fullName>
    </submittedName>
</protein>
<evidence type="ECO:0000259" key="4">
    <source>
        <dbReference type="Pfam" id="PF00933"/>
    </source>
</evidence>
<keyword evidence="3" id="KW-0326">Glycosidase</keyword>
<sequence length="520" mass="54045">MRSDLAALARGVIGVGFTGTRGADAPLEELRAFAPGAVILFARNVGMLDDLRDLVASLRALAAPAPLITVDQEGGRVARLRDGVAPLPSAMAVGASGDPALAEGLGTLLGRDLARLGISVDFAPVADLALQPASLVIGTRAYGDDPQLVAAFAGAFARGLERGGVAAAVKHFPGHGATADDSHVGLPRIDASSATLRARDLVPFARAIAARDASIVMTAHVVVDAFDRERPATLSPAILRGLLREELGFNGVVSTDCMEMDAIANGVGTVRGAVQALAAGADLVMISHRLDLARAAVDAIAAAVEDGTLPRARLEEAHARVHALRARFAHLTPFDGELDPALPLEAAQRAVTAVRGDVRLHAGKPVTVISFEGSAVDNAAASGTAARAVEEPSLSSALRRRRWKSEVMRVPLEPDADELDLLLEHVPRLGDREFVVVTRNAHLHDAQRAAVARILALVPGALIVSARGPFDAACWPQARRVACLYGDQPLSFEGGADVLSGRVAATGALPVRLPEQAAVR</sequence>
<dbReference type="SUPFAM" id="SSF51445">
    <property type="entry name" value="(Trans)glycosidases"/>
    <property type="match status" value="1"/>
</dbReference>
<dbReference type="InterPro" id="IPR050226">
    <property type="entry name" value="NagZ_Beta-hexosaminidase"/>
</dbReference>
<feature type="domain" description="Glycoside hydrolase family 3 N-terminal" evidence="4">
    <location>
        <begin position="31"/>
        <end position="323"/>
    </location>
</feature>
<keyword evidence="6" id="KW-1185">Reference proteome</keyword>
<dbReference type="KEGG" id="vab:WPS_13360"/>
<evidence type="ECO:0000256" key="1">
    <source>
        <dbReference type="ARBA" id="ARBA00005336"/>
    </source>
</evidence>
<dbReference type="PANTHER" id="PTHR30480:SF16">
    <property type="entry name" value="GLYCOSIDE HYDROLASE FAMILY 3 DOMAIN PROTEIN"/>
    <property type="match status" value="1"/>
</dbReference>